<dbReference type="OrthoDB" id="382013at2759"/>
<protein>
    <submittedName>
        <fullName evidence="1">Uncharacterized protein</fullName>
    </submittedName>
</protein>
<proteinExistence type="predicted"/>
<sequence>MDGTLLDYDLVHPVLVVHFYDLVHPVWVVHTCSNAIDNPVHVHGCGTRAPIWLPLPADGLPSPGKKIRTQACASFEVPGRELECCGLKFPVTVKNCGDFFAYRLRSTKGCDLAYCTKGTYSNTRSNE</sequence>
<organism evidence="1 2">
    <name type="scientific">Mytilus galloprovincialis</name>
    <name type="common">Mediterranean mussel</name>
    <dbReference type="NCBI Taxonomy" id="29158"/>
    <lineage>
        <taxon>Eukaryota</taxon>
        <taxon>Metazoa</taxon>
        <taxon>Spiralia</taxon>
        <taxon>Lophotrochozoa</taxon>
        <taxon>Mollusca</taxon>
        <taxon>Bivalvia</taxon>
        <taxon>Autobranchia</taxon>
        <taxon>Pteriomorphia</taxon>
        <taxon>Mytilida</taxon>
        <taxon>Mytiloidea</taxon>
        <taxon>Mytilidae</taxon>
        <taxon>Mytilinae</taxon>
        <taxon>Mytilus</taxon>
    </lineage>
</organism>
<gene>
    <name evidence="1" type="ORF">MGAL_10B042692</name>
</gene>
<comment type="caution">
    <text evidence="1">The sequence shown here is derived from an EMBL/GenBank/DDBJ whole genome shotgun (WGS) entry which is preliminary data.</text>
</comment>
<reference evidence="1" key="1">
    <citation type="submission" date="2018-11" db="EMBL/GenBank/DDBJ databases">
        <authorList>
            <person name="Alioto T."/>
            <person name="Alioto T."/>
        </authorList>
    </citation>
    <scope>NUCLEOTIDE SEQUENCE</scope>
</reference>
<dbReference type="EMBL" id="UYJE01008342">
    <property type="protein sequence ID" value="VDI63139.1"/>
    <property type="molecule type" value="Genomic_DNA"/>
</dbReference>
<evidence type="ECO:0000313" key="2">
    <source>
        <dbReference type="Proteomes" id="UP000596742"/>
    </source>
</evidence>
<dbReference type="AlphaFoldDB" id="A0A8B6GFB1"/>
<dbReference type="Proteomes" id="UP000596742">
    <property type="component" value="Unassembled WGS sequence"/>
</dbReference>
<name>A0A8B6GFB1_MYTGA</name>
<accession>A0A8B6GFB1</accession>
<keyword evidence="2" id="KW-1185">Reference proteome</keyword>
<evidence type="ECO:0000313" key="1">
    <source>
        <dbReference type="EMBL" id="VDI63139.1"/>
    </source>
</evidence>